<keyword evidence="1" id="KW-1133">Transmembrane helix</keyword>
<evidence type="ECO:0000313" key="2">
    <source>
        <dbReference type="EMBL" id="SQC92563.1"/>
    </source>
</evidence>
<keyword evidence="1" id="KW-0812">Transmembrane</keyword>
<proteinExistence type="predicted"/>
<sequence>MVPKSVISDLIKKDFSYARKINFLFVIIISVLVVFSTIIACVSYNQLKVTLNEENEGFVHNIAALFIKQQLKF</sequence>
<dbReference type="AlphaFoldDB" id="A0A2X3J953"/>
<organism evidence="2 3">
    <name type="scientific">Cedecea neteri</name>
    <dbReference type="NCBI Taxonomy" id="158822"/>
    <lineage>
        <taxon>Bacteria</taxon>
        <taxon>Pseudomonadati</taxon>
        <taxon>Pseudomonadota</taxon>
        <taxon>Gammaproteobacteria</taxon>
        <taxon>Enterobacterales</taxon>
        <taxon>Enterobacteriaceae</taxon>
        <taxon>Cedecea</taxon>
    </lineage>
</organism>
<keyword evidence="1" id="KW-0472">Membrane</keyword>
<reference evidence="2 3" key="1">
    <citation type="submission" date="2018-06" db="EMBL/GenBank/DDBJ databases">
        <authorList>
            <consortium name="Pathogen Informatics"/>
            <person name="Doyle S."/>
        </authorList>
    </citation>
    <scope>NUCLEOTIDE SEQUENCE [LARGE SCALE GENOMIC DNA]</scope>
    <source>
        <strain evidence="2 3">NCTC12120</strain>
    </source>
</reference>
<protein>
    <submittedName>
        <fullName evidence="2">Uncharacterized protein</fullName>
    </submittedName>
</protein>
<evidence type="ECO:0000313" key="3">
    <source>
        <dbReference type="Proteomes" id="UP000251197"/>
    </source>
</evidence>
<gene>
    <name evidence="2" type="ORF">NCTC12120_05760</name>
</gene>
<dbReference type="EMBL" id="UAVU01000009">
    <property type="protein sequence ID" value="SQC92563.1"/>
    <property type="molecule type" value="Genomic_DNA"/>
</dbReference>
<evidence type="ECO:0000256" key="1">
    <source>
        <dbReference type="SAM" id="Phobius"/>
    </source>
</evidence>
<feature type="transmembrane region" description="Helical" evidence="1">
    <location>
        <begin position="21"/>
        <end position="45"/>
    </location>
</feature>
<name>A0A2X3J953_9ENTR</name>
<accession>A0A2X3J953</accession>
<dbReference type="Proteomes" id="UP000251197">
    <property type="component" value="Unassembled WGS sequence"/>
</dbReference>